<dbReference type="SUPFAM" id="SSF50475">
    <property type="entry name" value="FMN-binding split barrel"/>
    <property type="match status" value="1"/>
</dbReference>
<sequence length="338" mass="37267">MPLRYKPLSALSALRPLRSLPNLSSINLLQPLRASQRLLTTTANMSESEIKRNPHPDFKSVEASRPAWDRNAELTFTQTAAPDWKYGGGANGLADPSDVETKKHIAIDPHGEGRLPAQNYKLLISSIVPRPIAFVSTIGKDGKTVNLAPYSYFQVIGHDPPLFVVSFVTSLEAASSAKHTLHNLHETGECTINIVSEHFIEAANSTSINAPYGVSEWTISGLTPGYDTETVKAPRVKEAIFSIEGKLESVREFESKSRPGKKNVTLAVIEGTRFWVREDAINEERSLIDANVLRPACRLGGITYARLVDGYELTRPDFDKDLGIEAYKKLEAEKEGKI</sequence>
<reference evidence="6" key="1">
    <citation type="submission" date="2014-12" db="EMBL/GenBank/DDBJ databases">
        <title>Genome Sequence of Valsa Canker Pathogens Uncovers a Specific Adaption of Colonization on Woody Bark.</title>
        <authorList>
            <person name="Yin Z."/>
            <person name="Liu H."/>
            <person name="Gao X."/>
            <person name="Li Z."/>
            <person name="Song N."/>
            <person name="Ke X."/>
            <person name="Dai Q."/>
            <person name="Wu Y."/>
            <person name="Sun Y."/>
            <person name="Xu J.-R."/>
            <person name="Kang Z.K."/>
            <person name="Wang L."/>
            <person name="Huang L."/>
        </authorList>
    </citation>
    <scope>NUCLEOTIDE SEQUENCE [LARGE SCALE GENOMIC DNA]</scope>
    <source>
        <strain evidence="6">03-8</strain>
    </source>
</reference>
<evidence type="ECO:0000256" key="2">
    <source>
        <dbReference type="ARBA" id="ARBA00022630"/>
    </source>
</evidence>
<evidence type="ECO:0000313" key="7">
    <source>
        <dbReference type="Proteomes" id="UP000078559"/>
    </source>
</evidence>
<organism evidence="6 7">
    <name type="scientific">Cytospora mali</name>
    <name type="common">Apple Valsa canker fungus</name>
    <name type="synonym">Valsa mali</name>
    <dbReference type="NCBI Taxonomy" id="578113"/>
    <lineage>
        <taxon>Eukaryota</taxon>
        <taxon>Fungi</taxon>
        <taxon>Dikarya</taxon>
        <taxon>Ascomycota</taxon>
        <taxon>Pezizomycotina</taxon>
        <taxon>Sordariomycetes</taxon>
        <taxon>Sordariomycetidae</taxon>
        <taxon>Diaporthales</taxon>
        <taxon>Cytosporaceae</taxon>
        <taxon>Cytospora</taxon>
    </lineage>
</organism>
<comment type="cofactor">
    <cofactor evidence="1">
        <name>FMN</name>
        <dbReference type="ChEBI" id="CHEBI:58210"/>
    </cofactor>
</comment>
<dbReference type="Gene3D" id="2.30.110.10">
    <property type="entry name" value="Electron Transport, Fmn-binding Protein, Chain A"/>
    <property type="match status" value="1"/>
</dbReference>
<dbReference type="InterPro" id="IPR012349">
    <property type="entry name" value="Split_barrel_FMN-bd"/>
</dbReference>
<dbReference type="InterPro" id="IPR002563">
    <property type="entry name" value="Flavin_Rdtase-like_dom"/>
</dbReference>
<dbReference type="Proteomes" id="UP000078559">
    <property type="component" value="Chromosome 1"/>
</dbReference>
<evidence type="ECO:0000256" key="3">
    <source>
        <dbReference type="ARBA" id="ARBA00022643"/>
    </source>
</evidence>
<comment type="similarity">
    <text evidence="4">Belongs to the flavoredoxin family.</text>
</comment>
<evidence type="ECO:0000259" key="5">
    <source>
        <dbReference type="Pfam" id="PF01613"/>
    </source>
</evidence>
<dbReference type="AlphaFoldDB" id="A0A194VLY8"/>
<dbReference type="GO" id="GO:0010181">
    <property type="term" value="F:FMN binding"/>
    <property type="evidence" value="ECO:0007669"/>
    <property type="project" value="InterPro"/>
</dbReference>
<dbReference type="SMR" id="A0A194VLY8"/>
<dbReference type="PANTHER" id="PTHR33798:SF5">
    <property type="entry name" value="FLAVIN REDUCTASE LIKE DOMAIN-CONTAINING PROTEIN"/>
    <property type="match status" value="1"/>
</dbReference>
<keyword evidence="3" id="KW-0288">FMN</keyword>
<accession>A0A194VLY8</accession>
<dbReference type="PANTHER" id="PTHR33798">
    <property type="entry name" value="FLAVOPROTEIN OXYGENASE"/>
    <property type="match status" value="1"/>
</dbReference>
<dbReference type="Pfam" id="PF01613">
    <property type="entry name" value="Flavin_Reduct"/>
    <property type="match status" value="1"/>
</dbReference>
<feature type="domain" description="Flavin reductase like" evidence="5">
    <location>
        <begin position="128"/>
        <end position="281"/>
    </location>
</feature>
<dbReference type="OrthoDB" id="10250990at2759"/>
<gene>
    <name evidence="6" type="ORF">VM1G_00598</name>
</gene>
<proteinExistence type="inferred from homology"/>
<protein>
    <recommendedName>
        <fullName evidence="5">Flavin reductase like domain-containing protein</fullName>
    </recommendedName>
</protein>
<keyword evidence="2" id="KW-0285">Flavoprotein</keyword>
<evidence type="ECO:0000256" key="4">
    <source>
        <dbReference type="ARBA" id="ARBA00038054"/>
    </source>
</evidence>
<evidence type="ECO:0000313" key="6">
    <source>
        <dbReference type="EMBL" id="KUI65201.1"/>
    </source>
</evidence>
<keyword evidence="7" id="KW-1185">Reference proteome</keyword>
<dbReference type="EMBL" id="CM003098">
    <property type="protein sequence ID" value="KUI65201.1"/>
    <property type="molecule type" value="Genomic_DNA"/>
</dbReference>
<evidence type="ECO:0000256" key="1">
    <source>
        <dbReference type="ARBA" id="ARBA00001917"/>
    </source>
</evidence>
<name>A0A194VLY8_CYTMA</name>